<evidence type="ECO:0000313" key="9">
    <source>
        <dbReference type="Proteomes" id="UP001497516"/>
    </source>
</evidence>
<comment type="subcellular location">
    <subcellularLocation>
        <location evidence="1">Nucleus</location>
    </subcellularLocation>
</comment>
<protein>
    <recommendedName>
        <fullName evidence="7">TCP domain-containing protein</fullName>
    </recommendedName>
</protein>
<sequence length="395" mass="43810">MNDDEKKKNNNNIIINTLPNHSNKETRSSSTSNNSSATTTTTTTTWLRQKDPRIVRVCKALGGKDRHSKVCTIRGLRDRRVRLSVPTAIQLYDLQDRLGLTQPSKAVDWLLNAAKSEIDELPPLPISPSQFCLNPNNNTNNTMINWAEISQQQQQQLWWSSNAGAGTSSTATPPTNNIVPTAEIFSRRGDGMEEKEENDEGDRDIINEVHDQQGYYDSLQAQAQNPNKVTTMFNLGSGHPGFGGLSQTKDDHPHHHHYHQHQQLLHHLHHNQHQKENMEMSAPLSLSNNTYYPQHHLAAAAAAGENEVGPAVRYGDHGSSNQMLMSSSSGGAAAAAAAAYFNIDHHSRSSPAVMPFHQLTELSMMSSRFPHSHHRQPSSSDDDRRGGGQEFHPSP</sequence>
<evidence type="ECO:0000313" key="8">
    <source>
        <dbReference type="EMBL" id="CAL1392249.1"/>
    </source>
</evidence>
<feature type="region of interest" description="Disordered" evidence="6">
    <location>
        <begin position="368"/>
        <end position="395"/>
    </location>
</feature>
<evidence type="ECO:0000256" key="5">
    <source>
        <dbReference type="ARBA" id="ARBA00023242"/>
    </source>
</evidence>
<gene>
    <name evidence="8" type="ORF">LTRI10_LOCUS32911</name>
</gene>
<dbReference type="PROSITE" id="PS51369">
    <property type="entry name" value="TCP"/>
    <property type="match status" value="1"/>
</dbReference>
<feature type="domain" description="TCP" evidence="7">
    <location>
        <begin position="63"/>
        <end position="121"/>
    </location>
</feature>
<feature type="region of interest" description="Disordered" evidence="6">
    <location>
        <begin position="1"/>
        <end position="46"/>
    </location>
</feature>
<evidence type="ECO:0000256" key="2">
    <source>
        <dbReference type="ARBA" id="ARBA00023015"/>
    </source>
</evidence>
<dbReference type="PANTHER" id="PTHR31072:SF147">
    <property type="entry name" value="TRANSCRIPTION FACTOR TCP13"/>
    <property type="match status" value="1"/>
</dbReference>
<proteinExistence type="predicted"/>
<keyword evidence="9" id="KW-1185">Reference proteome</keyword>
<keyword evidence="3" id="KW-0238">DNA-binding</keyword>
<dbReference type="AlphaFoldDB" id="A0AAV2F265"/>
<organism evidence="8 9">
    <name type="scientific">Linum trigynum</name>
    <dbReference type="NCBI Taxonomy" id="586398"/>
    <lineage>
        <taxon>Eukaryota</taxon>
        <taxon>Viridiplantae</taxon>
        <taxon>Streptophyta</taxon>
        <taxon>Embryophyta</taxon>
        <taxon>Tracheophyta</taxon>
        <taxon>Spermatophyta</taxon>
        <taxon>Magnoliopsida</taxon>
        <taxon>eudicotyledons</taxon>
        <taxon>Gunneridae</taxon>
        <taxon>Pentapetalae</taxon>
        <taxon>rosids</taxon>
        <taxon>fabids</taxon>
        <taxon>Malpighiales</taxon>
        <taxon>Linaceae</taxon>
        <taxon>Linum</taxon>
    </lineage>
</organism>
<dbReference type="Proteomes" id="UP001497516">
    <property type="component" value="Chromosome 6"/>
</dbReference>
<dbReference type="InterPro" id="IPR017887">
    <property type="entry name" value="TF_TCP_subgr"/>
</dbReference>
<reference evidence="8 9" key="1">
    <citation type="submission" date="2024-04" db="EMBL/GenBank/DDBJ databases">
        <authorList>
            <person name="Fracassetti M."/>
        </authorList>
    </citation>
    <scope>NUCLEOTIDE SEQUENCE [LARGE SCALE GENOMIC DNA]</scope>
</reference>
<dbReference type="GO" id="GO:0003700">
    <property type="term" value="F:DNA-binding transcription factor activity"/>
    <property type="evidence" value="ECO:0007669"/>
    <property type="project" value="InterPro"/>
</dbReference>
<name>A0AAV2F265_9ROSI</name>
<evidence type="ECO:0000256" key="4">
    <source>
        <dbReference type="ARBA" id="ARBA00023163"/>
    </source>
</evidence>
<keyword evidence="2" id="KW-0805">Transcription regulation</keyword>
<keyword evidence="5" id="KW-0539">Nucleus</keyword>
<dbReference type="PANTHER" id="PTHR31072">
    <property type="entry name" value="TRANSCRIPTION FACTOR TCP4-RELATED"/>
    <property type="match status" value="1"/>
</dbReference>
<dbReference type="Pfam" id="PF03634">
    <property type="entry name" value="TCP"/>
    <property type="match status" value="1"/>
</dbReference>
<evidence type="ECO:0000259" key="7">
    <source>
        <dbReference type="PROSITE" id="PS51369"/>
    </source>
</evidence>
<evidence type="ECO:0000256" key="1">
    <source>
        <dbReference type="ARBA" id="ARBA00004123"/>
    </source>
</evidence>
<dbReference type="GO" id="GO:0005634">
    <property type="term" value="C:nucleus"/>
    <property type="evidence" value="ECO:0007669"/>
    <property type="project" value="UniProtKB-SubCell"/>
</dbReference>
<dbReference type="GO" id="GO:0043565">
    <property type="term" value="F:sequence-specific DNA binding"/>
    <property type="evidence" value="ECO:0007669"/>
    <property type="project" value="TreeGrafter"/>
</dbReference>
<accession>A0AAV2F265</accession>
<dbReference type="EMBL" id="OZ034819">
    <property type="protein sequence ID" value="CAL1392249.1"/>
    <property type="molecule type" value="Genomic_DNA"/>
</dbReference>
<keyword evidence="4" id="KW-0804">Transcription</keyword>
<feature type="compositionally biased region" description="Low complexity" evidence="6">
    <location>
        <begin position="28"/>
        <end position="45"/>
    </location>
</feature>
<evidence type="ECO:0000256" key="6">
    <source>
        <dbReference type="SAM" id="MobiDB-lite"/>
    </source>
</evidence>
<evidence type="ECO:0000256" key="3">
    <source>
        <dbReference type="ARBA" id="ARBA00023125"/>
    </source>
</evidence>
<dbReference type="InterPro" id="IPR005333">
    <property type="entry name" value="Transcription_factor_TCP"/>
</dbReference>